<evidence type="ECO:0000313" key="5">
    <source>
        <dbReference type="Proteomes" id="UP001595904"/>
    </source>
</evidence>
<dbReference type="InterPro" id="IPR002347">
    <property type="entry name" value="SDR_fam"/>
</dbReference>
<dbReference type="PANTHER" id="PTHR43313:SF1">
    <property type="entry name" value="3BETA-HYDROXYSTEROID DEHYDROGENASE DHS-16"/>
    <property type="match status" value="1"/>
</dbReference>
<feature type="domain" description="Ketoreductase" evidence="3">
    <location>
        <begin position="16"/>
        <end position="189"/>
    </location>
</feature>
<keyword evidence="5" id="KW-1185">Reference proteome</keyword>
<dbReference type="InterPro" id="IPR020904">
    <property type="entry name" value="Sc_DH/Rdtase_CS"/>
</dbReference>
<dbReference type="PRINTS" id="PR00081">
    <property type="entry name" value="GDHRDH"/>
</dbReference>
<protein>
    <submittedName>
        <fullName evidence="4">SDR family NAD(P)-dependent oxidoreductase</fullName>
    </submittedName>
</protein>
<organism evidence="4 5">
    <name type="scientific">Steroidobacter flavus</name>
    <dbReference type="NCBI Taxonomy" id="1842136"/>
    <lineage>
        <taxon>Bacteria</taxon>
        <taxon>Pseudomonadati</taxon>
        <taxon>Pseudomonadota</taxon>
        <taxon>Gammaproteobacteria</taxon>
        <taxon>Steroidobacterales</taxon>
        <taxon>Steroidobacteraceae</taxon>
        <taxon>Steroidobacter</taxon>
    </lineage>
</organism>
<dbReference type="EMBL" id="JBHSDU010000004">
    <property type="protein sequence ID" value="MFC4311606.1"/>
    <property type="molecule type" value="Genomic_DNA"/>
</dbReference>
<sequence length="306" mass="33030">METLSDEKSVPERRQKAVLVTGAGSGIGRCITEHLVADGHLVFAGARKKADLRDLERMNNVQPLRLDVTSPNDIESALSYVENSGRGLYGLVNNAGVGALGPIVGGDDREFELVMTVNLFGPYRITKAFAPLVIAERGRIVTIGSISGILAAEGAGAYSMSKHAMEAFTDSLSLELEVLGVLVSVVEPGKFRSAIARSALTRIGASDTPVDLSTCREPHAVAEAVVDALFGRIPKRRYLVAEEQEAQRTIRKQIEQLVQLNEGHSHTYERDALIAMLDEALLRSRPRVEPAAMRDLSSPSMVASDL</sequence>
<evidence type="ECO:0000313" key="4">
    <source>
        <dbReference type="EMBL" id="MFC4311606.1"/>
    </source>
</evidence>
<dbReference type="Gene3D" id="3.40.50.720">
    <property type="entry name" value="NAD(P)-binding Rossmann-like Domain"/>
    <property type="match status" value="1"/>
</dbReference>
<dbReference type="InterPro" id="IPR036291">
    <property type="entry name" value="NAD(P)-bd_dom_sf"/>
</dbReference>
<dbReference type="SUPFAM" id="SSF51735">
    <property type="entry name" value="NAD(P)-binding Rossmann-fold domains"/>
    <property type="match status" value="1"/>
</dbReference>
<dbReference type="InterPro" id="IPR057326">
    <property type="entry name" value="KR_dom"/>
</dbReference>
<evidence type="ECO:0000256" key="2">
    <source>
        <dbReference type="RuleBase" id="RU000363"/>
    </source>
</evidence>
<dbReference type="Pfam" id="PF00106">
    <property type="entry name" value="adh_short"/>
    <property type="match status" value="1"/>
</dbReference>
<dbReference type="RefSeq" id="WP_380600290.1">
    <property type="nucleotide sequence ID" value="NZ_JBHSDU010000004.1"/>
</dbReference>
<comment type="caution">
    <text evidence="4">The sequence shown here is derived from an EMBL/GenBank/DDBJ whole genome shotgun (WGS) entry which is preliminary data.</text>
</comment>
<name>A0ABV8SVM4_9GAMM</name>
<dbReference type="PANTHER" id="PTHR43313">
    <property type="entry name" value="SHORT-CHAIN DEHYDROGENASE/REDUCTASE FAMILY 9C"/>
    <property type="match status" value="1"/>
</dbReference>
<gene>
    <name evidence="4" type="ORF">ACFPN2_21080</name>
</gene>
<dbReference type="Proteomes" id="UP001595904">
    <property type="component" value="Unassembled WGS sequence"/>
</dbReference>
<reference evidence="5" key="1">
    <citation type="journal article" date="2019" name="Int. J. Syst. Evol. Microbiol.">
        <title>The Global Catalogue of Microorganisms (GCM) 10K type strain sequencing project: providing services to taxonomists for standard genome sequencing and annotation.</title>
        <authorList>
            <consortium name="The Broad Institute Genomics Platform"/>
            <consortium name="The Broad Institute Genome Sequencing Center for Infectious Disease"/>
            <person name="Wu L."/>
            <person name="Ma J."/>
        </authorList>
    </citation>
    <scope>NUCLEOTIDE SEQUENCE [LARGE SCALE GENOMIC DNA]</scope>
    <source>
        <strain evidence="5">CGMCC 1.10759</strain>
    </source>
</reference>
<comment type="similarity">
    <text evidence="1 2">Belongs to the short-chain dehydrogenases/reductases (SDR) family.</text>
</comment>
<evidence type="ECO:0000256" key="1">
    <source>
        <dbReference type="ARBA" id="ARBA00006484"/>
    </source>
</evidence>
<dbReference type="SMART" id="SM00822">
    <property type="entry name" value="PKS_KR"/>
    <property type="match status" value="1"/>
</dbReference>
<evidence type="ECO:0000259" key="3">
    <source>
        <dbReference type="SMART" id="SM00822"/>
    </source>
</evidence>
<proteinExistence type="inferred from homology"/>
<dbReference type="PROSITE" id="PS00061">
    <property type="entry name" value="ADH_SHORT"/>
    <property type="match status" value="1"/>
</dbReference>
<dbReference type="PRINTS" id="PR00080">
    <property type="entry name" value="SDRFAMILY"/>
</dbReference>
<accession>A0ABV8SVM4</accession>